<dbReference type="STRING" id="3708.A0A078HVG7"/>
<protein>
    <submittedName>
        <fullName evidence="1">BnaA01g31700D protein</fullName>
    </submittedName>
</protein>
<name>A0A078HVG7_BRANA</name>
<gene>
    <name evidence="1" type="primary">BnaA01g31700D</name>
    <name evidence="1" type="ORF">GSBRNA2T00072909001</name>
</gene>
<reference evidence="1 2" key="1">
    <citation type="journal article" date="2014" name="Science">
        <title>Plant genetics. Early allopolyploid evolution in the post-Neolithic Brassica napus oilseed genome.</title>
        <authorList>
            <person name="Chalhoub B."/>
            <person name="Denoeud F."/>
            <person name="Liu S."/>
            <person name="Parkin I.A."/>
            <person name="Tang H."/>
            <person name="Wang X."/>
            <person name="Chiquet J."/>
            <person name="Belcram H."/>
            <person name="Tong C."/>
            <person name="Samans B."/>
            <person name="Correa M."/>
            <person name="Da Silva C."/>
            <person name="Just J."/>
            <person name="Falentin C."/>
            <person name="Koh C.S."/>
            <person name="Le Clainche I."/>
            <person name="Bernard M."/>
            <person name="Bento P."/>
            <person name="Noel B."/>
            <person name="Labadie K."/>
            <person name="Alberti A."/>
            <person name="Charles M."/>
            <person name="Arnaud D."/>
            <person name="Guo H."/>
            <person name="Daviaud C."/>
            <person name="Alamery S."/>
            <person name="Jabbari K."/>
            <person name="Zhao M."/>
            <person name="Edger P.P."/>
            <person name="Chelaifa H."/>
            <person name="Tack D."/>
            <person name="Lassalle G."/>
            <person name="Mestiri I."/>
            <person name="Schnel N."/>
            <person name="Le Paslier M.C."/>
            <person name="Fan G."/>
            <person name="Renault V."/>
            <person name="Bayer P.E."/>
            <person name="Golicz A.A."/>
            <person name="Manoli S."/>
            <person name="Lee T.H."/>
            <person name="Thi V.H."/>
            <person name="Chalabi S."/>
            <person name="Hu Q."/>
            <person name="Fan C."/>
            <person name="Tollenaere R."/>
            <person name="Lu Y."/>
            <person name="Battail C."/>
            <person name="Shen J."/>
            <person name="Sidebottom C.H."/>
            <person name="Wang X."/>
            <person name="Canaguier A."/>
            <person name="Chauveau A."/>
            <person name="Berard A."/>
            <person name="Deniot G."/>
            <person name="Guan M."/>
            <person name="Liu Z."/>
            <person name="Sun F."/>
            <person name="Lim Y.P."/>
            <person name="Lyons E."/>
            <person name="Town C.D."/>
            <person name="Bancroft I."/>
            <person name="Wang X."/>
            <person name="Meng J."/>
            <person name="Ma J."/>
            <person name="Pires J.C."/>
            <person name="King G.J."/>
            <person name="Brunel D."/>
            <person name="Delourme R."/>
            <person name="Renard M."/>
            <person name="Aury J.M."/>
            <person name="Adams K.L."/>
            <person name="Batley J."/>
            <person name="Snowdon R.J."/>
            <person name="Tost J."/>
            <person name="Edwards D."/>
            <person name="Zhou Y."/>
            <person name="Hua W."/>
            <person name="Sharpe A.G."/>
            <person name="Paterson A.H."/>
            <person name="Guan C."/>
            <person name="Wincker P."/>
        </authorList>
    </citation>
    <scope>NUCLEOTIDE SEQUENCE [LARGE SCALE GENOMIC DNA]</scope>
    <source>
        <strain evidence="2">cv. Darmor-bzh</strain>
    </source>
</reference>
<evidence type="ECO:0000313" key="1">
    <source>
        <dbReference type="EMBL" id="CDY41349.1"/>
    </source>
</evidence>
<sequence length="58" mass="6501">METAEEAISAAKAQALIIKGKRTKRQRPQSPIPFSIVPPIRVSMMRSTTTIIRMITTF</sequence>
<organism evidence="1 2">
    <name type="scientific">Brassica napus</name>
    <name type="common">Rape</name>
    <dbReference type="NCBI Taxonomy" id="3708"/>
    <lineage>
        <taxon>Eukaryota</taxon>
        <taxon>Viridiplantae</taxon>
        <taxon>Streptophyta</taxon>
        <taxon>Embryophyta</taxon>
        <taxon>Tracheophyta</taxon>
        <taxon>Spermatophyta</taxon>
        <taxon>Magnoliopsida</taxon>
        <taxon>eudicotyledons</taxon>
        <taxon>Gunneridae</taxon>
        <taxon>Pentapetalae</taxon>
        <taxon>rosids</taxon>
        <taxon>malvids</taxon>
        <taxon>Brassicales</taxon>
        <taxon>Brassicaceae</taxon>
        <taxon>Brassiceae</taxon>
        <taxon>Brassica</taxon>
    </lineage>
</organism>
<dbReference type="AlphaFoldDB" id="A0A078HVG7"/>
<dbReference type="Gramene" id="CDY41349">
    <property type="protein sequence ID" value="CDY41349"/>
    <property type="gene ID" value="GSBRNA2T00072909001"/>
</dbReference>
<proteinExistence type="predicted"/>
<keyword evidence="2" id="KW-1185">Reference proteome</keyword>
<dbReference type="Proteomes" id="UP000028999">
    <property type="component" value="Unassembled WGS sequence"/>
</dbReference>
<accession>A0A078HVG7</accession>
<evidence type="ECO:0000313" key="2">
    <source>
        <dbReference type="Proteomes" id="UP000028999"/>
    </source>
</evidence>
<dbReference type="EMBL" id="LK032495">
    <property type="protein sequence ID" value="CDY41349.1"/>
    <property type="molecule type" value="Genomic_DNA"/>
</dbReference>
<dbReference type="PaxDb" id="3708-A0A078HVG7"/>